<dbReference type="Pfam" id="PF12900">
    <property type="entry name" value="Pyridox_ox_2"/>
    <property type="match status" value="1"/>
</dbReference>
<dbReference type="AlphaFoldDB" id="A0A1R1XLX8"/>
<organism evidence="1 2">
    <name type="scientific">Smittium culicis</name>
    <dbReference type="NCBI Taxonomy" id="133412"/>
    <lineage>
        <taxon>Eukaryota</taxon>
        <taxon>Fungi</taxon>
        <taxon>Fungi incertae sedis</taxon>
        <taxon>Zoopagomycota</taxon>
        <taxon>Kickxellomycotina</taxon>
        <taxon>Harpellomycetes</taxon>
        <taxon>Harpellales</taxon>
        <taxon>Legeriomycetaceae</taxon>
        <taxon>Smittium</taxon>
    </lineage>
</organism>
<dbReference type="Gene3D" id="2.30.110.10">
    <property type="entry name" value="Electron Transport, Fmn-binding Protein, Chain A"/>
    <property type="match status" value="1"/>
</dbReference>
<dbReference type="PANTHER" id="PTHR34071">
    <property type="entry name" value="5-NITROIMIDAZOLE ANTIBIOTICS RESISTANCE PROTEIN, NIMA-FAMILY-RELATED PROTEIN-RELATED"/>
    <property type="match status" value="1"/>
</dbReference>
<dbReference type="STRING" id="133412.A0A1R1XLX8"/>
<dbReference type="SUPFAM" id="SSF50475">
    <property type="entry name" value="FMN-binding split barrel"/>
    <property type="match status" value="1"/>
</dbReference>
<accession>A0A1R1XLX8</accession>
<dbReference type="InterPro" id="IPR024747">
    <property type="entry name" value="Pyridox_Oxase-rel"/>
</dbReference>
<reference evidence="1 2" key="1">
    <citation type="submission" date="2017-01" db="EMBL/GenBank/DDBJ databases">
        <authorList>
            <person name="Mah S.A."/>
            <person name="Swanson W.J."/>
            <person name="Moy G.W."/>
            <person name="Vacquier V.D."/>
        </authorList>
    </citation>
    <scope>NUCLEOTIDE SEQUENCE [LARGE SCALE GENOMIC DNA]</scope>
    <source>
        <strain evidence="1 2">GSMNP</strain>
    </source>
</reference>
<dbReference type="Proteomes" id="UP000187283">
    <property type="component" value="Unassembled WGS sequence"/>
</dbReference>
<comment type="caution">
    <text evidence="1">The sequence shown here is derived from an EMBL/GenBank/DDBJ whole genome shotgun (WGS) entry which is preliminary data.</text>
</comment>
<protein>
    <recommendedName>
        <fullName evidence="3">Flavin-nucleotide-binding protein</fullName>
    </recommendedName>
</protein>
<gene>
    <name evidence="1" type="ORF">AYI70_g7147</name>
</gene>
<name>A0A1R1XLX8_9FUNG</name>
<dbReference type="OrthoDB" id="444432at2759"/>
<evidence type="ECO:0000313" key="2">
    <source>
        <dbReference type="Proteomes" id="UP000187283"/>
    </source>
</evidence>
<proteinExistence type="predicted"/>
<dbReference type="PANTHER" id="PTHR34071:SF2">
    <property type="entry name" value="FLAVIN-NUCLEOTIDE-BINDING PROTEIN"/>
    <property type="match status" value="1"/>
</dbReference>
<dbReference type="EMBL" id="LSSN01002611">
    <property type="protein sequence ID" value="OMJ15619.1"/>
    <property type="molecule type" value="Genomic_DNA"/>
</dbReference>
<evidence type="ECO:0008006" key="3">
    <source>
        <dbReference type="Google" id="ProtNLM"/>
    </source>
</evidence>
<keyword evidence="2" id="KW-1185">Reference proteome</keyword>
<evidence type="ECO:0000313" key="1">
    <source>
        <dbReference type="EMBL" id="OMJ15619.1"/>
    </source>
</evidence>
<sequence>MATYEPKSSKEINFVRRLRDRARYDHETVNSILDAGKLAYVGFKVPQKKSKTETETELETENDEDQYPNVIPMIYGRSGQTIYLHGYISGRLLKALSGPPKGSNSIVPAPKACITVTIVDALVVSLSAMHNSNNFRSVCCFGSARLVEDYDEKVVALTEIVDHQFFGGKKWDDSRPVHEHEVKSTRVIAIDIEAASAKIRNGDPTDDKVDTENPEFINKIWSGVVPVKTVYGKAKPSWYNNAPVPDYIEKLYNASL</sequence>
<dbReference type="InterPro" id="IPR012349">
    <property type="entry name" value="Split_barrel_FMN-bd"/>
</dbReference>